<evidence type="ECO:0000313" key="2">
    <source>
        <dbReference type="EMBL" id="AMP99052.1"/>
    </source>
</evidence>
<feature type="domain" description="Cyclic nucleotide-binding" evidence="1">
    <location>
        <begin position="37"/>
        <end position="122"/>
    </location>
</feature>
<evidence type="ECO:0000313" key="3">
    <source>
        <dbReference type="Proteomes" id="UP000071561"/>
    </source>
</evidence>
<dbReference type="PROSITE" id="PS50042">
    <property type="entry name" value="CNMP_BINDING_3"/>
    <property type="match status" value="1"/>
</dbReference>
<proteinExistence type="predicted"/>
<dbReference type="Pfam" id="PF00027">
    <property type="entry name" value="cNMP_binding"/>
    <property type="match status" value="1"/>
</dbReference>
<name>A0A127VCG7_9SPHI</name>
<dbReference type="PATRIC" id="fig|188932.3.peg.2254"/>
<dbReference type="InterPro" id="IPR014710">
    <property type="entry name" value="RmlC-like_jellyroll"/>
</dbReference>
<sequence>MAVSSPIFQQLIQVLEKIMPLSSVVKMMLMEMVFEEFGKKGTRILYQREIQGRLWFIIEGSAREFKEDKNADIQEQTSWFLFSGDLLYTIPGFFSQTPAPSSIELLEDSHLVYLNVEDYLRLEQEMNFLFTKIRDHYDAVRQNYEFNRLHLSGRQKYLQLFTAHPSLFNSAKMKDIACFLGISPNSLSRFRKDN</sequence>
<dbReference type="CDD" id="cd00038">
    <property type="entry name" value="CAP_ED"/>
    <property type="match status" value="1"/>
</dbReference>
<dbReference type="InterPro" id="IPR018490">
    <property type="entry name" value="cNMP-bd_dom_sf"/>
</dbReference>
<gene>
    <name evidence="2" type="ORF">AY601_2151</name>
</gene>
<protein>
    <recommendedName>
        <fullName evidence="1">Cyclic nucleotide-binding domain-containing protein</fullName>
    </recommendedName>
</protein>
<evidence type="ECO:0000259" key="1">
    <source>
        <dbReference type="PROSITE" id="PS50042"/>
    </source>
</evidence>
<dbReference type="InterPro" id="IPR000595">
    <property type="entry name" value="cNMP-bd_dom"/>
</dbReference>
<keyword evidence="3" id="KW-1185">Reference proteome</keyword>
<dbReference type="Proteomes" id="UP000071561">
    <property type="component" value="Chromosome"/>
</dbReference>
<accession>A0A127VCG7</accession>
<reference evidence="2 3" key="1">
    <citation type="submission" date="2016-03" db="EMBL/GenBank/DDBJ databases">
        <title>Complete genome sequence of Pedobacter cryoconitis PAMC 27485.</title>
        <authorList>
            <person name="Lee J."/>
            <person name="Kim O.-S."/>
        </authorList>
    </citation>
    <scope>NUCLEOTIDE SEQUENCE [LARGE SCALE GENOMIC DNA]</scope>
    <source>
        <strain evidence="2 3">PAMC 27485</strain>
    </source>
</reference>
<dbReference type="RefSeq" id="WP_068400425.1">
    <property type="nucleotide sequence ID" value="NZ_CP014504.1"/>
</dbReference>
<dbReference type="OrthoDB" id="761118at2"/>
<organism evidence="2 3">
    <name type="scientific">Pedobacter cryoconitis</name>
    <dbReference type="NCBI Taxonomy" id="188932"/>
    <lineage>
        <taxon>Bacteria</taxon>
        <taxon>Pseudomonadati</taxon>
        <taxon>Bacteroidota</taxon>
        <taxon>Sphingobacteriia</taxon>
        <taxon>Sphingobacteriales</taxon>
        <taxon>Sphingobacteriaceae</taxon>
        <taxon>Pedobacter</taxon>
    </lineage>
</organism>
<dbReference type="KEGG" id="pcm:AY601_2151"/>
<dbReference type="EMBL" id="CP014504">
    <property type="protein sequence ID" value="AMP99052.1"/>
    <property type="molecule type" value="Genomic_DNA"/>
</dbReference>
<dbReference type="AlphaFoldDB" id="A0A127VCG7"/>
<dbReference type="SUPFAM" id="SSF51206">
    <property type="entry name" value="cAMP-binding domain-like"/>
    <property type="match status" value="1"/>
</dbReference>
<dbReference type="Gene3D" id="2.60.120.10">
    <property type="entry name" value="Jelly Rolls"/>
    <property type="match status" value="1"/>
</dbReference>